<organism evidence="2 3">
    <name type="scientific">Porphyra umbilicalis</name>
    <name type="common">Purple laver</name>
    <name type="synonym">Red alga</name>
    <dbReference type="NCBI Taxonomy" id="2786"/>
    <lineage>
        <taxon>Eukaryota</taxon>
        <taxon>Rhodophyta</taxon>
        <taxon>Bangiophyceae</taxon>
        <taxon>Bangiales</taxon>
        <taxon>Bangiaceae</taxon>
        <taxon>Porphyra</taxon>
    </lineage>
</organism>
<feature type="compositionally biased region" description="Gly residues" evidence="1">
    <location>
        <begin position="227"/>
        <end position="238"/>
    </location>
</feature>
<accession>A0A1X6P3K0</accession>
<feature type="compositionally biased region" description="Basic and acidic residues" evidence="1">
    <location>
        <begin position="239"/>
        <end position="249"/>
    </location>
</feature>
<keyword evidence="3" id="KW-1185">Reference proteome</keyword>
<protein>
    <submittedName>
        <fullName evidence="2">Uncharacterized protein</fullName>
    </submittedName>
</protein>
<proteinExistence type="predicted"/>
<evidence type="ECO:0000313" key="2">
    <source>
        <dbReference type="EMBL" id="OSX75451.1"/>
    </source>
</evidence>
<dbReference type="AlphaFoldDB" id="A0A1X6P3K0"/>
<feature type="compositionally biased region" description="Low complexity" evidence="1">
    <location>
        <begin position="458"/>
        <end position="468"/>
    </location>
</feature>
<feature type="compositionally biased region" description="Basic and acidic residues" evidence="1">
    <location>
        <begin position="686"/>
        <end position="695"/>
    </location>
</feature>
<feature type="region of interest" description="Disordered" evidence="1">
    <location>
        <begin position="412"/>
        <end position="525"/>
    </location>
</feature>
<feature type="compositionally biased region" description="Basic residues" evidence="1">
    <location>
        <begin position="214"/>
        <end position="223"/>
    </location>
</feature>
<feature type="compositionally biased region" description="Low complexity" evidence="1">
    <location>
        <begin position="92"/>
        <end position="118"/>
    </location>
</feature>
<feature type="compositionally biased region" description="Polar residues" evidence="1">
    <location>
        <begin position="563"/>
        <end position="573"/>
    </location>
</feature>
<feature type="compositionally biased region" description="Low complexity" evidence="1">
    <location>
        <begin position="156"/>
        <end position="173"/>
    </location>
</feature>
<evidence type="ECO:0000256" key="1">
    <source>
        <dbReference type="SAM" id="MobiDB-lite"/>
    </source>
</evidence>
<feature type="region of interest" description="Disordered" evidence="1">
    <location>
        <begin position="1"/>
        <end position="175"/>
    </location>
</feature>
<dbReference type="Proteomes" id="UP000218209">
    <property type="component" value="Unassembled WGS sequence"/>
</dbReference>
<feature type="compositionally biased region" description="Low complexity" evidence="1">
    <location>
        <begin position="582"/>
        <end position="597"/>
    </location>
</feature>
<name>A0A1X6P3K0_PORUM</name>
<feature type="region of interest" description="Disordered" evidence="1">
    <location>
        <begin position="205"/>
        <end position="313"/>
    </location>
</feature>
<feature type="compositionally biased region" description="Polar residues" evidence="1">
    <location>
        <begin position="448"/>
        <end position="457"/>
    </location>
</feature>
<gene>
    <name evidence="2" type="ORF">BU14_0236s0014</name>
</gene>
<dbReference type="EMBL" id="KV918903">
    <property type="protein sequence ID" value="OSX75451.1"/>
    <property type="molecule type" value="Genomic_DNA"/>
</dbReference>
<sequence>MQRSHAALSPTEQTKEAKARSAAGRARHTVAASPASWGCAGRKKSLTSGQSAEATAGPSGASHARTAGGAGRGGSAGADCHNNGRRSSGTTAGPPLGEAAGPAADSAPALVAAAAPAARGGCRHSRPFGSNGSRIPGGTDGRTGTVGRRPGGPDAGGATAAGAGPGAAAAVGGHARGAGDGAPTGLAGGVAGDGSISAEGDVILRGPLCARGPPRGRRRRRGTRSPTGGGDASGGGGRRVGDAGQRGERAAVLPGLGHLRMRTRSVVPGTRAPQEAGLARPRGRWRAREGAAGDGRPGAPRTKGDDGGRHRRRRQVNRVLMSWRFDWHDFPDLVVLHVACGAGTGTLRELCPQAPPVLQPRRTLATQPEPPPPARWLPGIARSAIDVFCTTGKYDPFAFTMSRAWIHTAGEDTDDEADIDPLTPPRSPRHASTAKNPRQAKSGPRSPLCNTMQSIDGTPSTRATADTATDTHRPPPCSPPPLTRQLPKSPTEPTNTYAADKAAQTPTPSPAQMSFAQASTSTTADAALQTPTSTLAQAFFTQASKSTASDRGTRPSPPRAVQTMLTEPATSSAAEKAAQDTIPSPAQASSIQATTTAGVDTVAKSPIPSPAQASPAEPITRTATKRAAQRPPPYATGAVPAPQHRTKSRRDADVIDAADEAATYPRRPAEPTIDATLPTLHAADTHAKDEKDKEQPTTAMEVTTKSVGSRTLLCHTAENSARHGLHGSPSGANLMVTKRVAWCPAGELDGGEGERKALPQRTCVDVRHLIQKTNVVAGAARWCNELHDGRIEENRTHRAVRARSASDAPQTRIVARVRTGTLVHGRSRGVARWRCGVPVVWRAGGVVRRQCGALAVRSDGGVARRWCGAPVLWCTGGVMRRRSGSPTVWRRHRAGRGRCSSCAVCRRALWVLGPISTCSHGHPGARTGAPPHGLKVHRGCDTVEKSDPRAQRHLGGPVVWEILYSRANKRSGIAVRGCAGAVSRLHGRLGALETGHMGAWWPPAQVLRFGTQVA</sequence>
<feature type="compositionally biased region" description="Polar residues" evidence="1">
    <location>
        <begin position="696"/>
        <end position="706"/>
    </location>
</feature>
<feature type="compositionally biased region" description="Low complexity" evidence="1">
    <location>
        <begin position="511"/>
        <end position="525"/>
    </location>
</feature>
<reference evidence="2 3" key="1">
    <citation type="submission" date="2017-03" db="EMBL/GenBank/DDBJ databases">
        <title>WGS assembly of Porphyra umbilicalis.</title>
        <authorList>
            <person name="Brawley S.H."/>
            <person name="Blouin N.A."/>
            <person name="Ficko-Blean E."/>
            <person name="Wheeler G.L."/>
            <person name="Lohr M."/>
            <person name="Goodson H.V."/>
            <person name="Jenkins J.W."/>
            <person name="Blaby-Haas C.E."/>
            <person name="Helliwell K.E."/>
            <person name="Chan C."/>
            <person name="Marriage T."/>
            <person name="Bhattacharya D."/>
            <person name="Klein A.S."/>
            <person name="Badis Y."/>
            <person name="Brodie J."/>
            <person name="Cao Y."/>
            <person name="Collen J."/>
            <person name="Dittami S.M."/>
            <person name="Gachon C.M."/>
            <person name="Green B.R."/>
            <person name="Karpowicz S."/>
            <person name="Kim J.W."/>
            <person name="Kudahl U."/>
            <person name="Lin S."/>
            <person name="Michel G."/>
            <person name="Mittag M."/>
            <person name="Olson B.J."/>
            <person name="Pangilinan J."/>
            <person name="Peng Y."/>
            <person name="Qiu H."/>
            <person name="Shu S."/>
            <person name="Singer J.T."/>
            <person name="Smith A.G."/>
            <person name="Sprecher B.N."/>
            <person name="Wagner V."/>
            <person name="Wang W."/>
            <person name="Wang Z.-Y."/>
            <person name="Yan J."/>
            <person name="Yarish C."/>
            <person name="Zoeuner-Riek S."/>
            <person name="Zhuang Y."/>
            <person name="Zou Y."/>
            <person name="Lindquist E.A."/>
            <person name="Grimwood J."/>
            <person name="Barry K."/>
            <person name="Rokhsar D.S."/>
            <person name="Schmutz J."/>
            <person name="Stiller J.W."/>
            <person name="Grossman A.R."/>
            <person name="Prochnik S.E."/>
        </authorList>
    </citation>
    <scope>NUCLEOTIDE SEQUENCE [LARGE SCALE GENOMIC DNA]</scope>
    <source>
        <strain evidence="2">4086291</strain>
    </source>
</reference>
<evidence type="ECO:0000313" key="3">
    <source>
        <dbReference type="Proteomes" id="UP000218209"/>
    </source>
</evidence>
<feature type="region of interest" description="Disordered" evidence="1">
    <location>
        <begin position="543"/>
        <end position="653"/>
    </location>
</feature>
<feature type="compositionally biased region" description="Polar residues" evidence="1">
    <location>
        <begin position="486"/>
        <end position="497"/>
    </location>
</feature>
<feature type="region of interest" description="Disordered" evidence="1">
    <location>
        <begin position="686"/>
        <end position="706"/>
    </location>
</feature>